<proteinExistence type="predicted"/>
<reference evidence="1 2" key="1">
    <citation type="submission" date="2018-08" db="EMBL/GenBank/DDBJ databases">
        <title>A genome reference for cultivated species of the human gut microbiota.</title>
        <authorList>
            <person name="Zou Y."/>
            <person name="Xue W."/>
            <person name="Luo G."/>
        </authorList>
    </citation>
    <scope>NUCLEOTIDE SEQUENCE [LARGE SCALE GENOMIC DNA]</scope>
    <source>
        <strain evidence="1 2">AF37-6AC</strain>
    </source>
</reference>
<comment type="caution">
    <text evidence="1">The sequence shown here is derived from an EMBL/GenBank/DDBJ whole genome shotgun (WGS) entry which is preliminary data.</text>
</comment>
<evidence type="ECO:0000313" key="1">
    <source>
        <dbReference type="EMBL" id="RHL48810.1"/>
    </source>
</evidence>
<sequence>MSQNEEKTAEELAYCVKSDMDIENIVGKFKHDLQELDYGNMVAAIRKAIEHLNQGCTVNYVADGFREWYGIAIDTDELKKILLQSKDLLPEEERKGNIDKNLLTIERPEDGKKIDLAYLQHKYKKGYSYIDDLYRKNIFNYSGSDLCEALYFQAVCSLCKDRSEIDEYFKNLKMKREAAQKKEEQTTE</sequence>
<organism evidence="1 2">
    <name type="scientific">Blautia obeum</name>
    <dbReference type="NCBI Taxonomy" id="40520"/>
    <lineage>
        <taxon>Bacteria</taxon>
        <taxon>Bacillati</taxon>
        <taxon>Bacillota</taxon>
        <taxon>Clostridia</taxon>
        <taxon>Lachnospirales</taxon>
        <taxon>Lachnospiraceae</taxon>
        <taxon>Blautia</taxon>
    </lineage>
</organism>
<dbReference type="RefSeq" id="WP_118393011.1">
    <property type="nucleotide sequence ID" value="NZ_QROS01000003.1"/>
</dbReference>
<name>A0A415LJW1_9FIRM</name>
<dbReference type="Proteomes" id="UP000285897">
    <property type="component" value="Unassembled WGS sequence"/>
</dbReference>
<gene>
    <name evidence="1" type="ORF">DW021_05610</name>
</gene>
<dbReference type="AlphaFoldDB" id="A0A415LJW1"/>
<dbReference type="EMBL" id="QROS01000003">
    <property type="protein sequence ID" value="RHL48810.1"/>
    <property type="molecule type" value="Genomic_DNA"/>
</dbReference>
<accession>A0A415LJW1</accession>
<evidence type="ECO:0000313" key="2">
    <source>
        <dbReference type="Proteomes" id="UP000285897"/>
    </source>
</evidence>
<protein>
    <submittedName>
        <fullName evidence="1">Uncharacterized protein</fullName>
    </submittedName>
</protein>